<comment type="caution">
    <text evidence="2">The sequence shown here is derived from an EMBL/GenBank/DDBJ whole genome shotgun (WGS) entry which is preliminary data.</text>
</comment>
<gene>
    <name evidence="2" type="ORF">ABVK25_011969</name>
</gene>
<reference evidence="2 3" key="1">
    <citation type="submission" date="2024-09" db="EMBL/GenBank/DDBJ databases">
        <title>Rethinking Asexuality: The Enigmatic Case of Functional Sexual Genes in Lepraria (Stereocaulaceae).</title>
        <authorList>
            <person name="Doellman M."/>
            <person name="Sun Y."/>
            <person name="Barcenas-Pena A."/>
            <person name="Lumbsch H.T."/>
            <person name="Grewe F."/>
        </authorList>
    </citation>
    <scope>NUCLEOTIDE SEQUENCE [LARGE SCALE GENOMIC DNA]</scope>
    <source>
        <strain evidence="2 3">Grewe 0041</strain>
    </source>
</reference>
<dbReference type="SUPFAM" id="SSF51182">
    <property type="entry name" value="RmlC-like cupins"/>
    <property type="match status" value="1"/>
</dbReference>
<dbReference type="InterPro" id="IPR006045">
    <property type="entry name" value="Cupin_1"/>
</dbReference>
<dbReference type="InterPro" id="IPR011051">
    <property type="entry name" value="RmlC_Cupin_sf"/>
</dbReference>
<organism evidence="2 3">
    <name type="scientific">Lepraria finkii</name>
    <dbReference type="NCBI Taxonomy" id="1340010"/>
    <lineage>
        <taxon>Eukaryota</taxon>
        <taxon>Fungi</taxon>
        <taxon>Dikarya</taxon>
        <taxon>Ascomycota</taxon>
        <taxon>Pezizomycotina</taxon>
        <taxon>Lecanoromycetes</taxon>
        <taxon>OSLEUM clade</taxon>
        <taxon>Lecanoromycetidae</taxon>
        <taxon>Lecanorales</taxon>
        <taxon>Lecanorineae</taxon>
        <taxon>Stereocaulaceae</taxon>
        <taxon>Lepraria</taxon>
    </lineage>
</organism>
<dbReference type="InterPro" id="IPR014710">
    <property type="entry name" value="RmlC-like_jellyroll"/>
</dbReference>
<evidence type="ECO:0000259" key="1">
    <source>
        <dbReference type="Pfam" id="PF00190"/>
    </source>
</evidence>
<dbReference type="Gene3D" id="2.60.120.10">
    <property type="entry name" value="Jelly Rolls"/>
    <property type="match status" value="1"/>
</dbReference>
<feature type="domain" description="Cupin type-1" evidence="1">
    <location>
        <begin position="2"/>
        <end position="62"/>
    </location>
</feature>
<dbReference type="Proteomes" id="UP001590951">
    <property type="component" value="Unassembled WGS sequence"/>
</dbReference>
<proteinExistence type="predicted"/>
<accession>A0ABR4AK35</accession>
<evidence type="ECO:0000313" key="3">
    <source>
        <dbReference type="Proteomes" id="UP001590951"/>
    </source>
</evidence>
<evidence type="ECO:0000313" key="2">
    <source>
        <dbReference type="EMBL" id="KAL2045866.1"/>
    </source>
</evidence>
<dbReference type="EMBL" id="JBHFEH010000132">
    <property type="protein sequence ID" value="KAL2045866.1"/>
    <property type="molecule type" value="Genomic_DNA"/>
</dbReference>
<keyword evidence="3" id="KW-1185">Reference proteome</keyword>
<protein>
    <recommendedName>
        <fullName evidence="1">Cupin type-1 domain-containing protein</fullName>
    </recommendedName>
</protein>
<dbReference type="Pfam" id="PF00190">
    <property type="entry name" value="Cupin_1"/>
    <property type="match status" value="1"/>
</dbReference>
<sequence>MRTGFVMYNQQTSEFNTTITQYQGTVFPQGSIHWQQNLDCEPAVGVAGLNAEDPGASSIAQNFLINTAADIVDATSASPRDQRRQLLLNSAPTSPPLWPWVLRRACSDARSNSKLSEERYGGMSVVRSIGLFNAQVVCSYGKGKGHNDFVNKHSVQKRQGIASSDLF</sequence>
<name>A0ABR4AK35_9LECA</name>